<gene>
    <name evidence="2" type="ORF">D3105_24195</name>
</gene>
<accession>A0A423UUL4</accession>
<organism evidence="2 3">
    <name type="scientific">Streptomyces globisporus</name>
    <dbReference type="NCBI Taxonomy" id="1908"/>
    <lineage>
        <taxon>Bacteria</taxon>
        <taxon>Bacillati</taxon>
        <taxon>Actinomycetota</taxon>
        <taxon>Actinomycetes</taxon>
        <taxon>Kitasatosporales</taxon>
        <taxon>Streptomycetaceae</taxon>
        <taxon>Streptomyces</taxon>
    </lineage>
</organism>
<dbReference type="AlphaFoldDB" id="A0A423UUL4"/>
<feature type="transmembrane region" description="Helical" evidence="1">
    <location>
        <begin position="34"/>
        <end position="53"/>
    </location>
</feature>
<sequence>MRPREGYADVHRSDKILLSEHATGRIDIVRRRRLAPLVAVSALATLAPAFAAWRSSPGRTAPSPRSG</sequence>
<name>A0A423UUL4_STRGL</name>
<protein>
    <submittedName>
        <fullName evidence="2">Uncharacterized protein</fullName>
    </submittedName>
</protein>
<keyword evidence="1" id="KW-0472">Membrane</keyword>
<keyword evidence="1" id="KW-1133">Transmembrane helix</keyword>
<reference evidence="2 3" key="1">
    <citation type="submission" date="2018-08" db="EMBL/GenBank/DDBJ databases">
        <title>Streptomyces globisporus 1912-4Crt, whole genome shotgun sequence.</title>
        <authorList>
            <person name="Matselyukh B."/>
        </authorList>
    </citation>
    <scope>NUCLEOTIDE SEQUENCE [LARGE SCALE GENOMIC DNA]</scope>
    <source>
        <strain evidence="2 3">1912-4Crt</strain>
    </source>
</reference>
<comment type="caution">
    <text evidence="2">The sequence shown here is derived from an EMBL/GenBank/DDBJ whole genome shotgun (WGS) entry which is preliminary data.</text>
</comment>
<evidence type="ECO:0000313" key="2">
    <source>
        <dbReference type="EMBL" id="ROV66031.1"/>
    </source>
</evidence>
<evidence type="ECO:0000313" key="3">
    <source>
        <dbReference type="Proteomes" id="UP000285596"/>
    </source>
</evidence>
<dbReference type="Proteomes" id="UP000285596">
    <property type="component" value="Unassembled WGS sequence"/>
</dbReference>
<keyword evidence="1" id="KW-0812">Transmembrane</keyword>
<evidence type="ECO:0000256" key="1">
    <source>
        <dbReference type="SAM" id="Phobius"/>
    </source>
</evidence>
<dbReference type="EMBL" id="QWFA01000146">
    <property type="protein sequence ID" value="ROV66031.1"/>
    <property type="molecule type" value="Genomic_DNA"/>
</dbReference>
<proteinExistence type="predicted"/>